<feature type="transmembrane region" description="Helical" evidence="5">
    <location>
        <begin position="264"/>
        <end position="282"/>
    </location>
</feature>
<keyword evidence="3 5" id="KW-1133">Transmembrane helix</keyword>
<feature type="domain" description="EamA" evidence="6">
    <location>
        <begin position="147"/>
        <end position="279"/>
    </location>
</feature>
<sequence length="296" mass="31809">MNLKDSLLALTVIAVWGVNFFFMKIALDEVSPMVLGMLRFALILLPAVFLLKRPAVPWYWLAAYGATISFGQFSLMFTALSLGMPTGLAALLLQGQVFFTVFLAAVFFREPVQPNHLLGIVGAAAGLLLIGVGQYRGSVPLLAMWPVLGAAACWAAGNIVVKYIGRVNALSLVVWGNISALLLFGVCAFWFYGAEGVQAQLAGLSWRGIAGVVFLAYVASLVGYAGWGGLLSRYPAAQITPLALLVPVVALLVARVWLNEEMNGWHWSGVIVVMAALLIHVFGGRYRGRLKTGLPK</sequence>
<feature type="transmembrane region" description="Helical" evidence="5">
    <location>
        <begin position="58"/>
        <end position="82"/>
    </location>
</feature>
<dbReference type="RefSeq" id="WP_244784346.1">
    <property type="nucleotide sequence ID" value="NZ_CP091508.1"/>
</dbReference>
<dbReference type="PANTHER" id="PTHR32322:SF9">
    <property type="entry name" value="AMINO-ACID METABOLITE EFFLUX PUMP-RELATED"/>
    <property type="match status" value="1"/>
</dbReference>
<gene>
    <name evidence="7" type="ORF">LVJ83_09960</name>
</gene>
<feature type="domain" description="EamA" evidence="6">
    <location>
        <begin position="7"/>
        <end position="130"/>
    </location>
</feature>
<keyword evidence="2 5" id="KW-0812">Transmembrane</keyword>
<organism evidence="7 8">
    <name type="scientific">Uruburuella testudinis</name>
    <dbReference type="NCBI Taxonomy" id="1282863"/>
    <lineage>
        <taxon>Bacteria</taxon>
        <taxon>Pseudomonadati</taxon>
        <taxon>Pseudomonadota</taxon>
        <taxon>Betaproteobacteria</taxon>
        <taxon>Neisseriales</taxon>
        <taxon>Neisseriaceae</taxon>
        <taxon>Uruburuella</taxon>
    </lineage>
</organism>
<proteinExistence type="predicted"/>
<feature type="transmembrane region" description="Helical" evidence="5">
    <location>
        <begin position="172"/>
        <end position="192"/>
    </location>
</feature>
<evidence type="ECO:0000259" key="6">
    <source>
        <dbReference type="Pfam" id="PF00892"/>
    </source>
</evidence>
<dbReference type="EMBL" id="CP091508">
    <property type="protein sequence ID" value="UOO81282.1"/>
    <property type="molecule type" value="Genomic_DNA"/>
</dbReference>
<keyword evidence="4 5" id="KW-0472">Membrane</keyword>
<dbReference type="InterPro" id="IPR037185">
    <property type="entry name" value="EmrE-like"/>
</dbReference>
<feature type="transmembrane region" description="Helical" evidence="5">
    <location>
        <begin position="7"/>
        <end position="27"/>
    </location>
</feature>
<feature type="transmembrane region" description="Helical" evidence="5">
    <location>
        <begin position="88"/>
        <end position="108"/>
    </location>
</feature>
<accession>A0ABY4DUI7</accession>
<dbReference type="PANTHER" id="PTHR32322">
    <property type="entry name" value="INNER MEMBRANE TRANSPORTER"/>
    <property type="match status" value="1"/>
</dbReference>
<dbReference type="InterPro" id="IPR050638">
    <property type="entry name" value="AA-Vitamin_Transporters"/>
</dbReference>
<evidence type="ECO:0000313" key="7">
    <source>
        <dbReference type="EMBL" id="UOO81282.1"/>
    </source>
</evidence>
<feature type="transmembrane region" description="Helical" evidence="5">
    <location>
        <begin position="141"/>
        <end position="160"/>
    </location>
</feature>
<evidence type="ECO:0000256" key="5">
    <source>
        <dbReference type="SAM" id="Phobius"/>
    </source>
</evidence>
<comment type="subcellular location">
    <subcellularLocation>
        <location evidence="1">Membrane</location>
        <topology evidence="1">Multi-pass membrane protein</topology>
    </subcellularLocation>
</comment>
<feature type="transmembrane region" description="Helical" evidence="5">
    <location>
        <begin position="33"/>
        <end position="51"/>
    </location>
</feature>
<feature type="transmembrane region" description="Helical" evidence="5">
    <location>
        <begin position="239"/>
        <end position="258"/>
    </location>
</feature>
<evidence type="ECO:0000313" key="8">
    <source>
        <dbReference type="Proteomes" id="UP000829817"/>
    </source>
</evidence>
<feature type="transmembrane region" description="Helical" evidence="5">
    <location>
        <begin position="117"/>
        <end position="135"/>
    </location>
</feature>
<keyword evidence="8" id="KW-1185">Reference proteome</keyword>
<evidence type="ECO:0000256" key="3">
    <source>
        <dbReference type="ARBA" id="ARBA00022989"/>
    </source>
</evidence>
<dbReference type="Proteomes" id="UP000829817">
    <property type="component" value="Chromosome"/>
</dbReference>
<reference evidence="7 8" key="1">
    <citation type="journal article" date="2022" name="Res Sq">
        <title>Evolution of multicellular longitudinally dividing oral cavity symbionts (Neisseriaceae).</title>
        <authorList>
            <person name="Nyongesa S."/>
            <person name="Weber P."/>
            <person name="Bernet E."/>
            <person name="Pullido F."/>
            <person name="Nieckarz M."/>
            <person name="Delaby M."/>
            <person name="Nieves C."/>
            <person name="Viehboeck T."/>
            <person name="Krause N."/>
            <person name="Rivera-Millot A."/>
            <person name="Nakamura A."/>
            <person name="Vischer N."/>
            <person name="VanNieuwenhze M."/>
            <person name="Brun Y."/>
            <person name="Cava F."/>
            <person name="Bulgheresi S."/>
            <person name="Veyrier F."/>
        </authorList>
    </citation>
    <scope>NUCLEOTIDE SEQUENCE [LARGE SCALE GENOMIC DNA]</scope>
    <source>
        <strain evidence="7 8">CCUG 63373m</strain>
    </source>
</reference>
<name>A0ABY4DUI7_9NEIS</name>
<evidence type="ECO:0000256" key="2">
    <source>
        <dbReference type="ARBA" id="ARBA00022692"/>
    </source>
</evidence>
<dbReference type="Pfam" id="PF00892">
    <property type="entry name" value="EamA"/>
    <property type="match status" value="2"/>
</dbReference>
<evidence type="ECO:0000256" key="4">
    <source>
        <dbReference type="ARBA" id="ARBA00023136"/>
    </source>
</evidence>
<protein>
    <submittedName>
        <fullName evidence="7">EamA family transporter</fullName>
    </submittedName>
</protein>
<dbReference type="SUPFAM" id="SSF103481">
    <property type="entry name" value="Multidrug resistance efflux transporter EmrE"/>
    <property type="match status" value="2"/>
</dbReference>
<dbReference type="InterPro" id="IPR000620">
    <property type="entry name" value="EamA_dom"/>
</dbReference>
<evidence type="ECO:0000256" key="1">
    <source>
        <dbReference type="ARBA" id="ARBA00004141"/>
    </source>
</evidence>
<feature type="transmembrane region" description="Helical" evidence="5">
    <location>
        <begin position="204"/>
        <end position="227"/>
    </location>
</feature>